<feature type="compositionally biased region" description="Polar residues" evidence="1">
    <location>
        <begin position="49"/>
        <end position="77"/>
    </location>
</feature>
<gene>
    <name evidence="2" type="ORF">OXX778_LOCUS16828</name>
</gene>
<keyword evidence="3" id="KW-1185">Reference proteome</keyword>
<feature type="non-terminal residue" evidence="2">
    <location>
        <position position="1"/>
    </location>
</feature>
<evidence type="ECO:0000256" key="1">
    <source>
        <dbReference type="SAM" id="MobiDB-lite"/>
    </source>
</evidence>
<protein>
    <submittedName>
        <fullName evidence="2">Uncharacterized protein</fullName>
    </submittedName>
</protein>
<feature type="compositionally biased region" description="Basic and acidic residues" evidence="1">
    <location>
        <begin position="36"/>
        <end position="48"/>
    </location>
</feature>
<accession>A0A814HEC0</accession>
<dbReference type="EMBL" id="CAJNOC010004105">
    <property type="protein sequence ID" value="CAF1009670.1"/>
    <property type="molecule type" value="Genomic_DNA"/>
</dbReference>
<feature type="compositionally biased region" description="Basic and acidic residues" evidence="1">
    <location>
        <begin position="78"/>
        <end position="87"/>
    </location>
</feature>
<feature type="region of interest" description="Disordered" evidence="1">
    <location>
        <begin position="1"/>
        <end position="102"/>
    </location>
</feature>
<sequence>MKNFSSSDSESEEKIHFKNERVRSFKRKNSQRFRQKLKELNLKKDDAKSQNNSNFATEISNFDISSSEDSKGFSNTHSNDESLKSEETLGPSTRTSESDFTDSEFEELFQNNLNKKTIFEGNNPSCESNDCKKISKKDNYQTPASVICLDYVKKFEYILTKNYELINQYKEETLLKKSSDIINSNAYLLNEEKKISIILFTDDVQFSKSSNKKVYAILGQIFELPPKIRFSMNNIISFLFFIGPKPNFNILFNEYLKDFVNILNSGIFLKQHKLNINIKIHACVADAPARARISNNKQFNGLYGCLHCLNPGQLEGNTRIYEYGNYPLRDKNSYGEALKIIGEGSKEFEGVKGPCFLSLYMPFPDGFILDYMHLCLEGTFKSLLNIWLDSKNHFYKEFYM</sequence>
<organism evidence="2 3">
    <name type="scientific">Brachionus calyciflorus</name>
    <dbReference type="NCBI Taxonomy" id="104777"/>
    <lineage>
        <taxon>Eukaryota</taxon>
        <taxon>Metazoa</taxon>
        <taxon>Spiralia</taxon>
        <taxon>Gnathifera</taxon>
        <taxon>Rotifera</taxon>
        <taxon>Eurotatoria</taxon>
        <taxon>Monogononta</taxon>
        <taxon>Pseudotrocha</taxon>
        <taxon>Ploima</taxon>
        <taxon>Brachionidae</taxon>
        <taxon>Brachionus</taxon>
    </lineage>
</organism>
<dbReference type="OrthoDB" id="7554291at2759"/>
<name>A0A814HEC0_9BILA</name>
<dbReference type="Proteomes" id="UP000663879">
    <property type="component" value="Unassembled WGS sequence"/>
</dbReference>
<comment type="caution">
    <text evidence="2">The sequence shown here is derived from an EMBL/GenBank/DDBJ whole genome shotgun (WGS) entry which is preliminary data.</text>
</comment>
<dbReference type="AlphaFoldDB" id="A0A814HEC0"/>
<feature type="compositionally biased region" description="Basic and acidic residues" evidence="1">
    <location>
        <begin position="12"/>
        <end position="23"/>
    </location>
</feature>
<feature type="compositionally biased region" description="Basic residues" evidence="1">
    <location>
        <begin position="24"/>
        <end position="35"/>
    </location>
</feature>
<proteinExistence type="predicted"/>
<evidence type="ECO:0000313" key="2">
    <source>
        <dbReference type="EMBL" id="CAF1009670.1"/>
    </source>
</evidence>
<evidence type="ECO:0000313" key="3">
    <source>
        <dbReference type="Proteomes" id="UP000663879"/>
    </source>
</evidence>
<reference evidence="2" key="1">
    <citation type="submission" date="2021-02" db="EMBL/GenBank/DDBJ databases">
        <authorList>
            <person name="Nowell W R."/>
        </authorList>
    </citation>
    <scope>NUCLEOTIDE SEQUENCE</scope>
    <source>
        <strain evidence="2">Ploen Becks lab</strain>
    </source>
</reference>